<evidence type="ECO:0000256" key="3">
    <source>
        <dbReference type="ARBA" id="ARBA00012201"/>
    </source>
</evidence>
<evidence type="ECO:0000256" key="9">
    <source>
        <dbReference type="ARBA" id="ARBA00022989"/>
    </source>
</evidence>
<feature type="compositionally biased region" description="Polar residues" evidence="12">
    <location>
        <begin position="374"/>
        <end position="389"/>
    </location>
</feature>
<keyword evidence="10 13" id="KW-0472">Membrane</keyword>
<dbReference type="SUPFAM" id="SSF55073">
    <property type="entry name" value="Nucleotide cyclase"/>
    <property type="match status" value="1"/>
</dbReference>
<feature type="region of interest" description="Disordered" evidence="12">
    <location>
        <begin position="354"/>
        <end position="389"/>
    </location>
</feature>
<organism evidence="15 16">
    <name type="scientific">Lepeophtheirus salmonis</name>
    <name type="common">Salmon louse</name>
    <name type="synonym">Caligus salmonis</name>
    <dbReference type="NCBI Taxonomy" id="72036"/>
    <lineage>
        <taxon>Eukaryota</taxon>
        <taxon>Metazoa</taxon>
        <taxon>Ecdysozoa</taxon>
        <taxon>Arthropoda</taxon>
        <taxon>Crustacea</taxon>
        <taxon>Multicrustacea</taxon>
        <taxon>Hexanauplia</taxon>
        <taxon>Copepoda</taxon>
        <taxon>Siphonostomatoida</taxon>
        <taxon>Caligidae</taxon>
        <taxon>Lepeophtheirus</taxon>
    </lineage>
</organism>
<dbReference type="Proteomes" id="UP000675881">
    <property type="component" value="Chromosome 5"/>
</dbReference>
<evidence type="ECO:0000256" key="8">
    <source>
        <dbReference type="ARBA" id="ARBA00022842"/>
    </source>
</evidence>
<keyword evidence="9 13" id="KW-1133">Transmembrane helix</keyword>
<dbReference type="GO" id="GO:0007189">
    <property type="term" value="P:adenylate cyclase-activating G protein-coupled receptor signaling pathway"/>
    <property type="evidence" value="ECO:0007669"/>
    <property type="project" value="TreeGrafter"/>
</dbReference>
<evidence type="ECO:0000256" key="6">
    <source>
        <dbReference type="ARBA" id="ARBA00022741"/>
    </source>
</evidence>
<accession>A0A7R8CVL0</accession>
<feature type="compositionally biased region" description="Basic residues" evidence="12">
    <location>
        <begin position="354"/>
        <end position="368"/>
    </location>
</feature>
<dbReference type="EC" id="4.6.1.1" evidence="3"/>
<dbReference type="GO" id="GO:0035556">
    <property type="term" value="P:intracellular signal transduction"/>
    <property type="evidence" value="ECO:0007669"/>
    <property type="project" value="InterPro"/>
</dbReference>
<evidence type="ECO:0000313" key="16">
    <source>
        <dbReference type="Proteomes" id="UP000675881"/>
    </source>
</evidence>
<dbReference type="GO" id="GO:0004016">
    <property type="term" value="F:adenylate cyclase activity"/>
    <property type="evidence" value="ECO:0007669"/>
    <property type="project" value="UniProtKB-EC"/>
</dbReference>
<feature type="transmembrane region" description="Helical" evidence="13">
    <location>
        <begin position="64"/>
        <end position="84"/>
    </location>
</feature>
<keyword evidence="4 13" id="KW-0812">Transmembrane</keyword>
<dbReference type="AlphaFoldDB" id="A0A7R8CVL0"/>
<dbReference type="InterPro" id="IPR001054">
    <property type="entry name" value="A/G_cyclase"/>
</dbReference>
<evidence type="ECO:0000256" key="4">
    <source>
        <dbReference type="ARBA" id="ARBA00022692"/>
    </source>
</evidence>
<evidence type="ECO:0000256" key="5">
    <source>
        <dbReference type="ARBA" id="ARBA00022723"/>
    </source>
</evidence>
<evidence type="ECO:0000259" key="14">
    <source>
        <dbReference type="PROSITE" id="PS50125"/>
    </source>
</evidence>
<protein>
    <recommendedName>
        <fullName evidence="3">adenylate cyclase</fullName>
        <ecNumber evidence="3">4.6.1.1</ecNumber>
    </recommendedName>
</protein>
<keyword evidence="16" id="KW-1185">Reference proteome</keyword>
<gene>
    <name evidence="15" type="ORF">LSAA_10602</name>
</gene>
<dbReference type="Gene3D" id="3.30.70.1230">
    <property type="entry name" value="Nucleotide cyclase"/>
    <property type="match status" value="2"/>
</dbReference>
<dbReference type="GO" id="GO:0046872">
    <property type="term" value="F:metal ion binding"/>
    <property type="evidence" value="ECO:0007669"/>
    <property type="project" value="UniProtKB-KW"/>
</dbReference>
<dbReference type="SMART" id="SM00044">
    <property type="entry name" value="CYCc"/>
    <property type="match status" value="1"/>
</dbReference>
<keyword evidence="7" id="KW-0067">ATP-binding</keyword>
<dbReference type="CDD" id="cd07302">
    <property type="entry name" value="CHD"/>
    <property type="match status" value="1"/>
</dbReference>
<evidence type="ECO:0000256" key="11">
    <source>
        <dbReference type="ARBA" id="ARBA00023239"/>
    </source>
</evidence>
<evidence type="ECO:0000256" key="13">
    <source>
        <dbReference type="SAM" id="Phobius"/>
    </source>
</evidence>
<dbReference type="GO" id="GO:0005886">
    <property type="term" value="C:plasma membrane"/>
    <property type="evidence" value="ECO:0007669"/>
    <property type="project" value="TreeGrafter"/>
</dbReference>
<dbReference type="GO" id="GO:0006171">
    <property type="term" value="P:cAMP biosynthetic process"/>
    <property type="evidence" value="ECO:0007669"/>
    <property type="project" value="TreeGrafter"/>
</dbReference>
<sequence>MCLSTALSVIDLINLDKRLEEELSPSLRNYLNQSLIDNSSVIFAHDGRNSSSYPDEYKEYTFQYLVHIWIITILSLATFIKFYYLYKAVLLFLMFGIYSFLIWLLMSWTSGIIILGLFVILVLYHGRQVEIASSLDFLWKQQAKKELEDMNEMRRHTNQLLHNILPTHVAKYFLEREPTIDELYATGRSNAGDVNEGMECIRLLNEIIVDFDEILDDEKFRSIEKIKTIGSTYMAASGINPLESEMDDLSGSTYLWSNWSYAACFDIWGDTVNESSRMDSTGTPGYIQVSKQTALKLSDRGYIVKERGVIKVKGKGEMLTYYVLGRKIHRRRRKPLNQDNNSLAEVVYRMVKVRKRNGRHGKKGKGRRSSTGNCGSTPSPNVASVSGND</sequence>
<comment type="catalytic activity">
    <reaction evidence="1">
        <text>ATP = 3',5'-cyclic AMP + diphosphate</text>
        <dbReference type="Rhea" id="RHEA:15389"/>
        <dbReference type="ChEBI" id="CHEBI:30616"/>
        <dbReference type="ChEBI" id="CHEBI:33019"/>
        <dbReference type="ChEBI" id="CHEBI:58165"/>
        <dbReference type="EC" id="4.6.1.1"/>
    </reaction>
</comment>
<evidence type="ECO:0000313" key="15">
    <source>
        <dbReference type="EMBL" id="CAF2945728.1"/>
    </source>
</evidence>
<dbReference type="PANTHER" id="PTHR45627">
    <property type="entry name" value="ADENYLATE CYCLASE TYPE 1"/>
    <property type="match status" value="1"/>
</dbReference>
<keyword evidence="5" id="KW-0479">Metal-binding</keyword>
<keyword evidence="11 15" id="KW-0456">Lyase</keyword>
<evidence type="ECO:0000256" key="1">
    <source>
        <dbReference type="ARBA" id="ARBA00001593"/>
    </source>
</evidence>
<name>A0A7R8CVL0_LEPSM</name>
<evidence type="ECO:0000256" key="7">
    <source>
        <dbReference type="ARBA" id="ARBA00022840"/>
    </source>
</evidence>
<dbReference type="PROSITE" id="PS50125">
    <property type="entry name" value="GUANYLATE_CYCLASE_2"/>
    <property type="match status" value="1"/>
</dbReference>
<dbReference type="Pfam" id="PF00211">
    <property type="entry name" value="Guanylate_cyc"/>
    <property type="match status" value="2"/>
</dbReference>
<evidence type="ECO:0000256" key="12">
    <source>
        <dbReference type="SAM" id="MobiDB-lite"/>
    </source>
</evidence>
<dbReference type="PANTHER" id="PTHR45627:SF1">
    <property type="entry name" value="ADENYLATE CYCLASE TYPE 8"/>
    <property type="match status" value="1"/>
</dbReference>
<dbReference type="OrthoDB" id="60033at2759"/>
<reference evidence="15" key="1">
    <citation type="submission" date="2021-02" db="EMBL/GenBank/DDBJ databases">
        <authorList>
            <person name="Bekaert M."/>
        </authorList>
    </citation>
    <scope>NUCLEOTIDE SEQUENCE</scope>
    <source>
        <strain evidence="15">IoA-00</strain>
    </source>
</reference>
<feature type="domain" description="Guanylate cyclase" evidence="14">
    <location>
        <begin position="163"/>
        <end position="239"/>
    </location>
</feature>
<keyword evidence="6" id="KW-0547">Nucleotide-binding</keyword>
<proteinExistence type="predicted"/>
<evidence type="ECO:0000256" key="10">
    <source>
        <dbReference type="ARBA" id="ARBA00023136"/>
    </source>
</evidence>
<keyword evidence="8" id="KW-0460">Magnesium</keyword>
<evidence type="ECO:0000256" key="2">
    <source>
        <dbReference type="ARBA" id="ARBA00004141"/>
    </source>
</evidence>
<dbReference type="GO" id="GO:0005524">
    <property type="term" value="F:ATP binding"/>
    <property type="evidence" value="ECO:0007669"/>
    <property type="project" value="UniProtKB-KW"/>
</dbReference>
<dbReference type="EMBL" id="HG994584">
    <property type="protein sequence ID" value="CAF2945728.1"/>
    <property type="molecule type" value="Genomic_DNA"/>
</dbReference>
<comment type="subcellular location">
    <subcellularLocation>
        <location evidence="2">Membrane</location>
        <topology evidence="2">Multi-pass membrane protein</topology>
    </subcellularLocation>
</comment>
<feature type="transmembrane region" description="Helical" evidence="13">
    <location>
        <begin position="91"/>
        <end position="124"/>
    </location>
</feature>
<dbReference type="InterPro" id="IPR029787">
    <property type="entry name" value="Nucleotide_cyclase"/>
</dbReference>